<dbReference type="RefSeq" id="WP_337706666.1">
    <property type="nucleotide sequence ID" value="NZ_JBBEGM010000016.1"/>
</dbReference>
<dbReference type="Pfam" id="PF13193">
    <property type="entry name" value="AMP-binding_C"/>
    <property type="match status" value="1"/>
</dbReference>
<dbReference type="Gene3D" id="3.30.300.30">
    <property type="match status" value="1"/>
</dbReference>
<dbReference type="PANTHER" id="PTHR43201:SF5">
    <property type="entry name" value="MEDIUM-CHAIN ACYL-COA LIGASE ACSF2, MITOCHONDRIAL"/>
    <property type="match status" value="1"/>
</dbReference>
<dbReference type="InterPro" id="IPR025110">
    <property type="entry name" value="AMP-bd_C"/>
</dbReference>
<name>A0ABU8MD97_9PSEU</name>
<dbReference type="Pfam" id="PF00501">
    <property type="entry name" value="AMP-binding"/>
    <property type="match status" value="1"/>
</dbReference>
<protein>
    <submittedName>
        <fullName evidence="5">Class I adenylate-forming enzyme family protein</fullName>
    </submittedName>
</protein>
<dbReference type="EMBL" id="JBBEGM010000016">
    <property type="protein sequence ID" value="MEJ2865293.1"/>
    <property type="molecule type" value="Genomic_DNA"/>
</dbReference>
<dbReference type="InterPro" id="IPR042099">
    <property type="entry name" value="ANL_N_sf"/>
</dbReference>
<dbReference type="SUPFAM" id="SSF56801">
    <property type="entry name" value="Acetyl-CoA synthetase-like"/>
    <property type="match status" value="1"/>
</dbReference>
<evidence type="ECO:0000259" key="4">
    <source>
        <dbReference type="Pfam" id="PF13193"/>
    </source>
</evidence>
<dbReference type="InterPro" id="IPR045851">
    <property type="entry name" value="AMP-bd_C_sf"/>
</dbReference>
<comment type="similarity">
    <text evidence="1">Belongs to the ATP-dependent AMP-binding enzyme family.</text>
</comment>
<organism evidence="5 6">
    <name type="scientific">Actinomycetospora flava</name>
    <dbReference type="NCBI Taxonomy" id="3129232"/>
    <lineage>
        <taxon>Bacteria</taxon>
        <taxon>Bacillati</taxon>
        <taxon>Actinomycetota</taxon>
        <taxon>Actinomycetes</taxon>
        <taxon>Pseudonocardiales</taxon>
        <taxon>Pseudonocardiaceae</taxon>
        <taxon>Actinomycetospora</taxon>
    </lineage>
</organism>
<accession>A0ABU8MD97</accession>
<evidence type="ECO:0000259" key="3">
    <source>
        <dbReference type="Pfam" id="PF00501"/>
    </source>
</evidence>
<dbReference type="InterPro" id="IPR000873">
    <property type="entry name" value="AMP-dep_synth/lig_dom"/>
</dbReference>
<reference evidence="5 6" key="1">
    <citation type="submission" date="2024-03" db="EMBL/GenBank/DDBJ databases">
        <title>Actinomycetospora sp. OC33-EN07, a novel actinomycete isolated from wild orchid (Aerides multiflora).</title>
        <authorList>
            <person name="Suriyachadkun C."/>
        </authorList>
    </citation>
    <scope>NUCLEOTIDE SEQUENCE [LARGE SCALE GENOMIC DNA]</scope>
    <source>
        <strain evidence="5 6">OC33-EN07</strain>
    </source>
</reference>
<feature type="domain" description="AMP-binding enzyme C-terminal" evidence="4">
    <location>
        <begin position="425"/>
        <end position="497"/>
    </location>
</feature>
<dbReference type="PANTHER" id="PTHR43201">
    <property type="entry name" value="ACYL-COA SYNTHETASE"/>
    <property type="match status" value="1"/>
</dbReference>
<proteinExistence type="inferred from homology"/>
<evidence type="ECO:0000256" key="2">
    <source>
        <dbReference type="ARBA" id="ARBA00022598"/>
    </source>
</evidence>
<evidence type="ECO:0000256" key="1">
    <source>
        <dbReference type="ARBA" id="ARBA00006432"/>
    </source>
</evidence>
<evidence type="ECO:0000313" key="5">
    <source>
        <dbReference type="EMBL" id="MEJ2865293.1"/>
    </source>
</evidence>
<feature type="domain" description="AMP-dependent synthetase/ligase" evidence="3">
    <location>
        <begin position="13"/>
        <end position="374"/>
    </location>
</feature>
<keyword evidence="2" id="KW-0436">Ligase</keyword>
<evidence type="ECO:0000313" key="6">
    <source>
        <dbReference type="Proteomes" id="UP001369736"/>
    </source>
</evidence>
<dbReference type="Proteomes" id="UP001369736">
    <property type="component" value="Unassembled WGS sequence"/>
</dbReference>
<dbReference type="Gene3D" id="3.40.50.12780">
    <property type="entry name" value="N-terminal domain of ligase-like"/>
    <property type="match status" value="1"/>
</dbReference>
<sequence>MRPRVTTLHELVDESAALAPDAEALVFADGERLGVGALADRSVHHAAALLALGVAPGDRVALLLPASADLVALLLAVTRIGAVAVPVNARYRPDEVRHVVVHSGAVLVVTAPPSTPGAPDLDDLARRAVAAGPAPELRALVTVGQLAGGDRDAVRDAQAGTRVRDAAVLVYTSGTTAAPKGALLSHEALVRLAAGIAERMALTPADRIWTAIPLFHGGGITFALAALTARAAFVHPGFFDPATTPALLESERVTVALAAFETIWMPVLDRPDQPDRDWSRIRLVMAVGVPERLRTMAERVPQAVHVSCVAMTESSAFLALGRLDDPPEARLTTGGHPMPGMSVRVVDPDTGADLPPDTPGELLFRGPTAFDGYFRDPEATAATIDAQRWVHTGDVVTVDGDGRVTFRTRLKDMLKVGGENVSAAEIENHLLTHPAVGVVAVVAAPDARYVEVPAAFVQLAPGASVTAEELIAHCVGRIASFRVPRYVRFVDAWPMSGTKIRKVELRGRIAEELAAAGITEAPRVGA</sequence>
<gene>
    <name evidence="5" type="ORF">WCD58_29310</name>
</gene>
<comment type="caution">
    <text evidence="5">The sequence shown here is derived from an EMBL/GenBank/DDBJ whole genome shotgun (WGS) entry which is preliminary data.</text>
</comment>
<keyword evidence="6" id="KW-1185">Reference proteome</keyword>